<dbReference type="Gene3D" id="3.40.50.360">
    <property type="match status" value="1"/>
</dbReference>
<dbReference type="AlphaFoldDB" id="A0A2S1LYD9"/>
<evidence type="ECO:0000313" key="1">
    <source>
        <dbReference type="EMBL" id="AWG43265.1"/>
    </source>
</evidence>
<dbReference type="SUPFAM" id="SSF52218">
    <property type="entry name" value="Flavoproteins"/>
    <property type="match status" value="1"/>
</dbReference>
<dbReference type="InterPro" id="IPR029039">
    <property type="entry name" value="Flavoprotein-like_sf"/>
</dbReference>
<keyword evidence="2" id="KW-1185">Reference proteome</keyword>
<reference evidence="1 2" key="1">
    <citation type="submission" date="2018-01" db="EMBL/GenBank/DDBJ databases">
        <title>Genome sequence of Borrelia tachyglossi.</title>
        <authorList>
            <person name="Gofton A.W."/>
        </authorList>
    </citation>
    <scope>NUCLEOTIDE SEQUENCE [LARGE SCALE GENOMIC DNA]</scope>
    <source>
        <strain evidence="1 2">Bc-F10-1268</strain>
        <plasmid evidence="1 2">pl78</plasmid>
    </source>
</reference>
<dbReference type="NCBIfam" id="TIGR00333">
    <property type="entry name" value="nrdI"/>
    <property type="match status" value="1"/>
</dbReference>
<dbReference type="Proteomes" id="UP000244655">
    <property type="component" value="Plasmid pl78"/>
</dbReference>
<dbReference type="RefSeq" id="WP_108729660.1">
    <property type="nucleotide sequence ID" value="NZ_CP025786.1"/>
</dbReference>
<evidence type="ECO:0000313" key="2">
    <source>
        <dbReference type="Proteomes" id="UP000244655"/>
    </source>
</evidence>
<name>A0A2S1LYD9_9SPIR</name>
<dbReference type="GO" id="GO:0010181">
    <property type="term" value="F:FMN binding"/>
    <property type="evidence" value="ECO:0007669"/>
    <property type="project" value="InterPro"/>
</dbReference>
<dbReference type="PANTHER" id="PTHR37297">
    <property type="entry name" value="PROTEIN NRDI"/>
    <property type="match status" value="1"/>
</dbReference>
<dbReference type="PIRSF" id="PIRSF005087">
    <property type="entry name" value="NrdI"/>
    <property type="match status" value="1"/>
</dbReference>
<dbReference type="PANTHER" id="PTHR37297:SF1">
    <property type="entry name" value="PROTEIN NRDI"/>
    <property type="match status" value="1"/>
</dbReference>
<dbReference type="OrthoDB" id="350535at2"/>
<keyword evidence="1" id="KW-0614">Plasmid</keyword>
<dbReference type="EMBL" id="CP025786">
    <property type="protein sequence ID" value="AWG43265.1"/>
    <property type="molecule type" value="Genomic_DNA"/>
</dbReference>
<dbReference type="Pfam" id="PF07972">
    <property type="entry name" value="Flavodoxin_NdrI"/>
    <property type="match status" value="1"/>
</dbReference>
<dbReference type="InterPro" id="IPR004465">
    <property type="entry name" value="RNR_NrdI"/>
</dbReference>
<gene>
    <name evidence="1" type="primary">nrdI</name>
    <name evidence="1" type="ORF">CR532_04525</name>
</gene>
<accession>A0A2S1LYD9</accession>
<sequence>MLVVYASKTGNVERFIVKTGLQNVLRIVSGDEIVDVPYILLTYTAPFGKVPVEVEKFLARNSALMVGVAGSGNKNWGDSFCNAVNLIKLQYNVKEILKFELAGNTYDVNDFLERVGNEAFRIK</sequence>
<proteinExistence type="predicted"/>
<protein>
    <submittedName>
        <fullName evidence="1">Class Ib ribonucleoside-diphosphate reductase assembly flavoprotein NrdI</fullName>
    </submittedName>
</protein>
<organism evidence="1 2">
    <name type="scientific">Candidatus Borreliella tachyglossi</name>
    <dbReference type="NCBI Taxonomy" id="1964448"/>
    <lineage>
        <taxon>Bacteria</taxon>
        <taxon>Pseudomonadati</taxon>
        <taxon>Spirochaetota</taxon>
        <taxon>Spirochaetia</taxon>
        <taxon>Spirochaetales</taxon>
        <taxon>Borreliaceae</taxon>
        <taxon>Borreliella</taxon>
    </lineage>
</organism>
<geneLocation type="plasmid" evidence="1 2">
    <name>pl78</name>
</geneLocation>